<gene>
    <name evidence="2" type="ORF">GCM10009836_31350</name>
</gene>
<keyword evidence="1" id="KW-1133">Transmembrane helix</keyword>
<evidence type="ECO:0008006" key="4">
    <source>
        <dbReference type="Google" id="ProtNLM"/>
    </source>
</evidence>
<reference evidence="2 3" key="1">
    <citation type="journal article" date="2019" name="Int. J. Syst. Evol. Microbiol.">
        <title>The Global Catalogue of Microorganisms (GCM) 10K type strain sequencing project: providing services to taxonomists for standard genome sequencing and annotation.</title>
        <authorList>
            <consortium name="The Broad Institute Genomics Platform"/>
            <consortium name="The Broad Institute Genome Sequencing Center for Infectious Disease"/>
            <person name="Wu L."/>
            <person name="Ma J."/>
        </authorList>
    </citation>
    <scope>NUCLEOTIDE SEQUENCE [LARGE SCALE GENOMIC DNA]</scope>
    <source>
        <strain evidence="2 3">JCM 16009</strain>
    </source>
</reference>
<dbReference type="EMBL" id="BAAAQK010000007">
    <property type="protein sequence ID" value="GAA1849332.1"/>
    <property type="molecule type" value="Genomic_DNA"/>
</dbReference>
<keyword evidence="1" id="KW-0472">Membrane</keyword>
<dbReference type="RefSeq" id="WP_344417135.1">
    <property type="nucleotide sequence ID" value="NZ_BAAAQK010000007.1"/>
</dbReference>
<keyword evidence="3" id="KW-1185">Reference proteome</keyword>
<keyword evidence="1" id="KW-0812">Transmembrane</keyword>
<proteinExistence type="predicted"/>
<evidence type="ECO:0000313" key="2">
    <source>
        <dbReference type="EMBL" id="GAA1849332.1"/>
    </source>
</evidence>
<evidence type="ECO:0000256" key="1">
    <source>
        <dbReference type="SAM" id="Phobius"/>
    </source>
</evidence>
<accession>A0ABN2N264</accession>
<evidence type="ECO:0000313" key="3">
    <source>
        <dbReference type="Proteomes" id="UP001500449"/>
    </source>
</evidence>
<protein>
    <recommendedName>
        <fullName evidence="4">DUF4175 domain-containing protein</fullName>
    </recommendedName>
</protein>
<name>A0ABN2N264_9PSEU</name>
<dbReference type="Proteomes" id="UP001500449">
    <property type="component" value="Unassembled WGS sequence"/>
</dbReference>
<feature type="transmembrane region" description="Helical" evidence="1">
    <location>
        <begin position="26"/>
        <end position="45"/>
    </location>
</feature>
<organism evidence="2 3">
    <name type="scientific">Pseudonocardia ailaonensis</name>
    <dbReference type="NCBI Taxonomy" id="367279"/>
    <lineage>
        <taxon>Bacteria</taxon>
        <taxon>Bacillati</taxon>
        <taxon>Actinomycetota</taxon>
        <taxon>Actinomycetes</taxon>
        <taxon>Pseudonocardiales</taxon>
        <taxon>Pseudonocardiaceae</taxon>
        <taxon>Pseudonocardia</taxon>
    </lineage>
</organism>
<comment type="caution">
    <text evidence="2">The sequence shown here is derived from an EMBL/GenBank/DDBJ whole genome shotgun (WGS) entry which is preliminary data.</text>
</comment>
<sequence>MLRVVGALLLVVLAFSLVGAVFQFLAWALVVGAVVFAGVVVWSVAGRGDRRRLNR</sequence>